<dbReference type="CDD" id="cd06661">
    <property type="entry name" value="GGCT_like"/>
    <property type="match status" value="1"/>
</dbReference>
<dbReference type="InterPro" id="IPR013024">
    <property type="entry name" value="GGCT-like"/>
</dbReference>
<gene>
    <name evidence="4" type="ORF">ATO3_12605</name>
</gene>
<dbReference type="InterPro" id="IPR036568">
    <property type="entry name" value="GGCT-like_sf"/>
</dbReference>
<dbReference type="SUPFAM" id="SSF110857">
    <property type="entry name" value="Gamma-glutamyl cyclotransferase-like"/>
    <property type="match status" value="1"/>
</dbReference>
<evidence type="ECO:0000256" key="1">
    <source>
        <dbReference type="ARBA" id="ARBA00012344"/>
    </source>
</evidence>
<dbReference type="InterPro" id="IPR006840">
    <property type="entry name" value="ChaC"/>
</dbReference>
<dbReference type="Gene3D" id="3.10.490.10">
    <property type="entry name" value="Gamma-glutamyl cyclotransferase-like"/>
    <property type="match status" value="1"/>
</dbReference>
<keyword evidence="2" id="KW-0456">Lyase</keyword>
<proteinExistence type="predicted"/>
<evidence type="ECO:0000313" key="4">
    <source>
        <dbReference type="EMBL" id="OWU73711.1"/>
    </source>
</evidence>
<dbReference type="PANTHER" id="PTHR12192:SF2">
    <property type="entry name" value="GLUTATHIONE-SPECIFIC GAMMA-GLUTAMYLCYCLOTRANSFERASE 2"/>
    <property type="match status" value="1"/>
</dbReference>
<dbReference type="GO" id="GO:0006751">
    <property type="term" value="P:glutathione catabolic process"/>
    <property type="evidence" value="ECO:0007669"/>
    <property type="project" value="InterPro"/>
</dbReference>
<dbReference type="EC" id="4.3.2.7" evidence="1"/>
<dbReference type="PANTHER" id="PTHR12192">
    <property type="entry name" value="CATION TRANSPORT PROTEIN CHAC-RELATED"/>
    <property type="match status" value="1"/>
</dbReference>
<dbReference type="Proteomes" id="UP000215377">
    <property type="component" value="Unassembled WGS sequence"/>
</dbReference>
<organism evidence="4 5">
    <name type="scientific">Marinibacterium profundimaris</name>
    <dbReference type="NCBI Taxonomy" id="1679460"/>
    <lineage>
        <taxon>Bacteria</taxon>
        <taxon>Pseudomonadati</taxon>
        <taxon>Pseudomonadota</taxon>
        <taxon>Alphaproteobacteria</taxon>
        <taxon>Rhodobacterales</taxon>
        <taxon>Paracoccaceae</taxon>
        <taxon>Marinibacterium</taxon>
    </lineage>
</organism>
<keyword evidence="5" id="KW-1185">Reference proteome</keyword>
<dbReference type="EMBL" id="AQQR01000004">
    <property type="protein sequence ID" value="OWU73711.1"/>
    <property type="molecule type" value="Genomic_DNA"/>
</dbReference>
<accession>A0A225NKL9</accession>
<name>A0A225NKL9_9RHOB</name>
<evidence type="ECO:0000256" key="2">
    <source>
        <dbReference type="ARBA" id="ARBA00023239"/>
    </source>
</evidence>
<evidence type="ECO:0000256" key="3">
    <source>
        <dbReference type="SAM" id="MobiDB-lite"/>
    </source>
</evidence>
<comment type="caution">
    <text evidence="4">The sequence shown here is derived from an EMBL/GenBank/DDBJ whole genome shotgun (WGS) entry which is preliminary data.</text>
</comment>
<dbReference type="GO" id="GO:0061928">
    <property type="term" value="F:glutathione specific gamma-glutamylcyclotransferase activity"/>
    <property type="evidence" value="ECO:0007669"/>
    <property type="project" value="UniProtKB-EC"/>
</dbReference>
<sequence>MSRHPSDGAIPDPSMPHRSSTRAISLTESHVARVYREVPDPGPSDTHTPMTDDDKAELAQRLLEENAGRPFWVFAYGSLIWKPAFEYDESRACILHGWHRSFCLHMQGWRATPEEPGLMLALDKGGACKGVAFKMPEDDQLSRMIRLIEREGAFREMIPWIRWVTLRANGESFRGLVFYCTPPADRRHDGEGRLVRLPLDDQVHRLARAVGHAGSCAEYLFNTVSHLEELGIHDSYMWKLQALVADEIDAVHGPEPRAAAE</sequence>
<dbReference type="GO" id="GO:0005737">
    <property type="term" value="C:cytoplasm"/>
    <property type="evidence" value="ECO:0007669"/>
    <property type="project" value="TreeGrafter"/>
</dbReference>
<evidence type="ECO:0000313" key="5">
    <source>
        <dbReference type="Proteomes" id="UP000215377"/>
    </source>
</evidence>
<dbReference type="Pfam" id="PF04752">
    <property type="entry name" value="ChaC"/>
    <property type="match status" value="1"/>
</dbReference>
<protein>
    <recommendedName>
        <fullName evidence="1">glutathione-specific gamma-glutamylcyclotransferase</fullName>
        <ecNumber evidence="1">4.3.2.7</ecNumber>
    </recommendedName>
</protein>
<dbReference type="AlphaFoldDB" id="A0A225NKL9"/>
<feature type="region of interest" description="Disordered" evidence="3">
    <location>
        <begin position="1"/>
        <end position="24"/>
    </location>
</feature>
<reference evidence="4 5" key="1">
    <citation type="submission" date="2013-04" db="EMBL/GenBank/DDBJ databases">
        <title>Oceanicola sp. 22II1-22F33 Genome Sequencing.</title>
        <authorList>
            <person name="Lai Q."/>
            <person name="Li G."/>
            <person name="Shao Z."/>
        </authorList>
    </citation>
    <scope>NUCLEOTIDE SEQUENCE [LARGE SCALE GENOMIC DNA]</scope>
    <source>
        <strain evidence="4 5">22II1-22F33</strain>
    </source>
</reference>